<feature type="domain" description="HNH nuclease" evidence="2">
    <location>
        <begin position="170"/>
        <end position="236"/>
    </location>
</feature>
<dbReference type="Proteomes" id="UP001174936">
    <property type="component" value="Unassembled WGS sequence"/>
</dbReference>
<evidence type="ECO:0000256" key="1">
    <source>
        <dbReference type="SAM" id="MobiDB-lite"/>
    </source>
</evidence>
<comment type="caution">
    <text evidence="3">The sequence shown here is derived from an EMBL/GenBank/DDBJ whole genome shotgun (WGS) entry which is preliminary data.</text>
</comment>
<proteinExistence type="predicted"/>
<sequence length="378" mass="42537">MAALPRFTPPATTHGPGTAPRVVRFRHPAYPSSAPDLLVLTAADGDGGLDFDVALTSCCIVADMPWDDGYLAQKDGAGDDSLQRIDRPPDGLLHGRKYFFCVKGREPLSFKYPVIPSFHHWRFPHGGFDEDGTPRSNLPPPWRNLRLPEYVSPHPAVKGPAAAMLRDITCRVSGYTDAVEKAHLVPVGERFWFVWNKMDRYCRRPQQVSAINDDKNILILRKDLHRLFDARRFTFVPKRFGTLTSESAELVTHVLLPSGSPEFMGLYHNRLPQPIRGISVEFLFARFAWSLFTDQNFPFFGSDIEYAVRLWDDAKGEAETQVLSGLDVGSRAQVSDSTRSQSRRDDGGDGYWSDDGDIFGDDHDSDSWDDPPRGRTRK</sequence>
<feature type="compositionally biased region" description="Basic and acidic residues" evidence="1">
    <location>
        <begin position="360"/>
        <end position="378"/>
    </location>
</feature>
<name>A0AA40CYL8_9PEZI</name>
<accession>A0AA40CYL8</accession>
<keyword evidence="4" id="KW-1185">Reference proteome</keyword>
<evidence type="ECO:0000259" key="2">
    <source>
        <dbReference type="Pfam" id="PF13391"/>
    </source>
</evidence>
<organism evidence="3 4">
    <name type="scientific">Cercophora newfieldiana</name>
    <dbReference type="NCBI Taxonomy" id="92897"/>
    <lineage>
        <taxon>Eukaryota</taxon>
        <taxon>Fungi</taxon>
        <taxon>Dikarya</taxon>
        <taxon>Ascomycota</taxon>
        <taxon>Pezizomycotina</taxon>
        <taxon>Sordariomycetes</taxon>
        <taxon>Sordariomycetidae</taxon>
        <taxon>Sordariales</taxon>
        <taxon>Lasiosphaeriaceae</taxon>
        <taxon>Cercophora</taxon>
    </lineage>
</organism>
<dbReference type="EMBL" id="JAULSV010000001">
    <property type="protein sequence ID" value="KAK0655297.1"/>
    <property type="molecule type" value="Genomic_DNA"/>
</dbReference>
<protein>
    <recommendedName>
        <fullName evidence="2">HNH nuclease domain-containing protein</fullName>
    </recommendedName>
</protein>
<reference evidence="3" key="1">
    <citation type="submission" date="2023-06" db="EMBL/GenBank/DDBJ databases">
        <title>Genome-scale phylogeny and comparative genomics of the fungal order Sordariales.</title>
        <authorList>
            <consortium name="Lawrence Berkeley National Laboratory"/>
            <person name="Hensen N."/>
            <person name="Bonometti L."/>
            <person name="Westerberg I."/>
            <person name="Brannstrom I.O."/>
            <person name="Guillou S."/>
            <person name="Cros-Aarteil S."/>
            <person name="Calhoun S."/>
            <person name="Haridas S."/>
            <person name="Kuo A."/>
            <person name="Mondo S."/>
            <person name="Pangilinan J."/>
            <person name="Riley R."/>
            <person name="Labutti K."/>
            <person name="Andreopoulos B."/>
            <person name="Lipzen A."/>
            <person name="Chen C."/>
            <person name="Yanf M."/>
            <person name="Daum C."/>
            <person name="Ng V."/>
            <person name="Clum A."/>
            <person name="Steindorff A."/>
            <person name="Ohm R."/>
            <person name="Martin F."/>
            <person name="Silar P."/>
            <person name="Natvig D."/>
            <person name="Lalanne C."/>
            <person name="Gautier V."/>
            <person name="Ament-Velasquez S.L."/>
            <person name="Kruys A."/>
            <person name="Hutchinson M.I."/>
            <person name="Powell A.J."/>
            <person name="Barry K."/>
            <person name="Miller A.N."/>
            <person name="Grigoriev I.V."/>
            <person name="Debuchy R."/>
            <person name="Gladieux P."/>
            <person name="Thoren M.H."/>
            <person name="Johannesson H."/>
        </authorList>
    </citation>
    <scope>NUCLEOTIDE SEQUENCE</scope>
    <source>
        <strain evidence="3">SMH2532-1</strain>
    </source>
</reference>
<evidence type="ECO:0000313" key="3">
    <source>
        <dbReference type="EMBL" id="KAK0655297.1"/>
    </source>
</evidence>
<dbReference type="InterPro" id="IPR003615">
    <property type="entry name" value="HNH_nuc"/>
</dbReference>
<dbReference type="Pfam" id="PF13391">
    <property type="entry name" value="HNH_2"/>
    <property type="match status" value="1"/>
</dbReference>
<feature type="region of interest" description="Disordered" evidence="1">
    <location>
        <begin position="333"/>
        <end position="378"/>
    </location>
</feature>
<evidence type="ECO:0000313" key="4">
    <source>
        <dbReference type="Proteomes" id="UP001174936"/>
    </source>
</evidence>
<dbReference type="AlphaFoldDB" id="A0AA40CYL8"/>
<gene>
    <name evidence="3" type="ORF">B0T16DRAFT_341490</name>
</gene>